<evidence type="ECO:0000256" key="4">
    <source>
        <dbReference type="ARBA" id="ARBA00022723"/>
    </source>
</evidence>
<evidence type="ECO:0000256" key="5">
    <source>
        <dbReference type="ARBA" id="ARBA00022833"/>
    </source>
</evidence>
<dbReference type="Gene3D" id="3.40.50.720">
    <property type="entry name" value="NAD(P)-binding Rossmann-like Domain"/>
    <property type="match status" value="1"/>
</dbReference>
<dbReference type="InterPro" id="IPR011032">
    <property type="entry name" value="GroES-like_sf"/>
</dbReference>
<feature type="domain" description="Alcohol dehydrogenase-like N-terminal" evidence="10">
    <location>
        <begin position="10"/>
        <end position="124"/>
    </location>
</feature>
<sequence>MAVPEVYLAPGDALIEVEFATVCGSDLHTVHGRRSAPTPLVLGHEQVGKVVAVGEGARRAGGQALAIGDRVIWSIMVSCGDCDRCLKGVPQKCRQLAKYGHEQVRHGWELSGGFATHVHLRSGTTIVPVASSMPREIAAPLSCASATAIGAIDAAASVMNLDGATMLVTGAGLVGLTVAAAATDRGARVIVSDPDPSRRANALRFGAIETVDPMSPAGLPDSFEAVQTRLGLQDGLDVSIEASGSSAAVAQAIDCLDIGGVAVLVGSVHPAGRVQLDPEAVVRGLKTVRGVHNYAPKHLIDAVAYLEERHCAYPFAELVGTSYPLSELDEAIAEATTGGHVRVGIIP</sequence>
<dbReference type="EC" id="1.1.1.1" evidence="3"/>
<dbReference type="InterPro" id="IPR017743">
    <property type="entry name" value="ADH_phosphonate_catab-assoc"/>
</dbReference>
<dbReference type="SUPFAM" id="SSF50129">
    <property type="entry name" value="GroES-like"/>
    <property type="match status" value="1"/>
</dbReference>
<comment type="similarity">
    <text evidence="2 8">Belongs to the zinc-containing alcohol dehydrogenase family.</text>
</comment>
<dbReference type="GO" id="GO:0004022">
    <property type="term" value="F:alcohol dehydrogenase (NAD+) activity"/>
    <property type="evidence" value="ECO:0007669"/>
    <property type="project" value="UniProtKB-EC"/>
</dbReference>
<comment type="cofactor">
    <cofactor evidence="1 8">
        <name>Zn(2+)</name>
        <dbReference type="ChEBI" id="CHEBI:29105"/>
    </cofactor>
</comment>
<evidence type="ECO:0000256" key="3">
    <source>
        <dbReference type="ARBA" id="ARBA00013190"/>
    </source>
</evidence>
<evidence type="ECO:0000259" key="10">
    <source>
        <dbReference type="Pfam" id="PF08240"/>
    </source>
</evidence>
<dbReference type="Pfam" id="PF00107">
    <property type="entry name" value="ADH_zinc_N"/>
    <property type="match status" value="1"/>
</dbReference>
<accession>A0A2S3ZRS0</accession>
<dbReference type="SUPFAM" id="SSF51735">
    <property type="entry name" value="NAD(P)-binding Rossmann-fold domains"/>
    <property type="match status" value="1"/>
</dbReference>
<dbReference type="PROSITE" id="PS00059">
    <property type="entry name" value="ADH_ZINC"/>
    <property type="match status" value="1"/>
</dbReference>
<dbReference type="AlphaFoldDB" id="A0A2S3ZRS0"/>
<dbReference type="Pfam" id="PF08240">
    <property type="entry name" value="ADH_N"/>
    <property type="match status" value="1"/>
</dbReference>
<name>A0A2S3ZRS0_ARTGL</name>
<keyword evidence="12" id="KW-1185">Reference proteome</keyword>
<dbReference type="EMBL" id="PPXC01000020">
    <property type="protein sequence ID" value="POH71928.1"/>
    <property type="molecule type" value="Genomic_DNA"/>
</dbReference>
<dbReference type="PANTHER" id="PTHR42940">
    <property type="entry name" value="ALCOHOL DEHYDROGENASE 1-RELATED"/>
    <property type="match status" value="1"/>
</dbReference>
<organism evidence="11 12">
    <name type="scientific">Arthrobacter glacialis</name>
    <dbReference type="NCBI Taxonomy" id="1664"/>
    <lineage>
        <taxon>Bacteria</taxon>
        <taxon>Bacillati</taxon>
        <taxon>Actinomycetota</taxon>
        <taxon>Actinomycetes</taxon>
        <taxon>Micrococcales</taxon>
        <taxon>Micrococcaceae</taxon>
        <taxon>Arthrobacter</taxon>
    </lineage>
</organism>
<proteinExistence type="inferred from homology"/>
<evidence type="ECO:0000256" key="6">
    <source>
        <dbReference type="ARBA" id="ARBA00023002"/>
    </source>
</evidence>
<evidence type="ECO:0000313" key="11">
    <source>
        <dbReference type="EMBL" id="POH71928.1"/>
    </source>
</evidence>
<feature type="domain" description="Alcohol dehydrogenase-like C-terminal" evidence="9">
    <location>
        <begin position="174"/>
        <end position="303"/>
    </location>
</feature>
<keyword evidence="7" id="KW-0520">NAD</keyword>
<dbReference type="InterPro" id="IPR002328">
    <property type="entry name" value="ADH_Zn_CS"/>
</dbReference>
<dbReference type="CDD" id="cd08231">
    <property type="entry name" value="MDR_TM0436_like"/>
    <property type="match status" value="1"/>
</dbReference>
<keyword evidence="5 8" id="KW-0862">Zinc</keyword>
<dbReference type="GO" id="GO:0005737">
    <property type="term" value="C:cytoplasm"/>
    <property type="evidence" value="ECO:0007669"/>
    <property type="project" value="TreeGrafter"/>
</dbReference>
<evidence type="ECO:0000259" key="9">
    <source>
        <dbReference type="Pfam" id="PF00107"/>
    </source>
</evidence>
<dbReference type="InterPro" id="IPR036291">
    <property type="entry name" value="NAD(P)-bd_dom_sf"/>
</dbReference>
<evidence type="ECO:0000256" key="7">
    <source>
        <dbReference type="ARBA" id="ARBA00023027"/>
    </source>
</evidence>
<dbReference type="Gene3D" id="3.90.180.10">
    <property type="entry name" value="Medium-chain alcohol dehydrogenases, catalytic domain"/>
    <property type="match status" value="1"/>
</dbReference>
<comment type="caution">
    <text evidence="11">The sequence shown here is derived from an EMBL/GenBank/DDBJ whole genome shotgun (WGS) entry which is preliminary data.</text>
</comment>
<protein>
    <recommendedName>
        <fullName evidence="3">alcohol dehydrogenase</fullName>
        <ecNumber evidence="3">1.1.1.1</ecNumber>
    </recommendedName>
</protein>
<dbReference type="NCBIfam" id="TIGR03366">
    <property type="entry name" value="HpnZ_proposed"/>
    <property type="match status" value="1"/>
</dbReference>
<evidence type="ECO:0000256" key="1">
    <source>
        <dbReference type="ARBA" id="ARBA00001947"/>
    </source>
</evidence>
<evidence type="ECO:0000313" key="12">
    <source>
        <dbReference type="Proteomes" id="UP000237061"/>
    </source>
</evidence>
<evidence type="ECO:0000256" key="8">
    <source>
        <dbReference type="RuleBase" id="RU361277"/>
    </source>
</evidence>
<keyword evidence="6" id="KW-0560">Oxidoreductase</keyword>
<dbReference type="PANTHER" id="PTHR42940:SF3">
    <property type="entry name" value="ALCOHOL DEHYDROGENASE 1-RELATED"/>
    <property type="match status" value="1"/>
</dbReference>
<dbReference type="GO" id="GO:0008270">
    <property type="term" value="F:zinc ion binding"/>
    <property type="evidence" value="ECO:0007669"/>
    <property type="project" value="InterPro"/>
</dbReference>
<evidence type="ECO:0000256" key="2">
    <source>
        <dbReference type="ARBA" id="ARBA00008072"/>
    </source>
</evidence>
<keyword evidence="4 8" id="KW-0479">Metal-binding</keyword>
<gene>
    <name evidence="11" type="ORF">CVS27_18585</name>
</gene>
<dbReference type="InterPro" id="IPR013154">
    <property type="entry name" value="ADH-like_N"/>
</dbReference>
<reference evidence="11 12" key="1">
    <citation type="submission" date="2018-01" db="EMBL/GenBank/DDBJ databases">
        <title>Arthrobacter sp. nov., from glaciers in China.</title>
        <authorList>
            <person name="Liu Q."/>
            <person name="Xin Y.-H."/>
        </authorList>
    </citation>
    <scope>NUCLEOTIDE SEQUENCE [LARGE SCALE GENOMIC DNA]</scope>
    <source>
        <strain evidence="11 12">HLT2-12-2</strain>
    </source>
</reference>
<dbReference type="InterPro" id="IPR013149">
    <property type="entry name" value="ADH-like_C"/>
</dbReference>
<dbReference type="Proteomes" id="UP000237061">
    <property type="component" value="Unassembled WGS sequence"/>
</dbReference>